<evidence type="ECO:0000256" key="4">
    <source>
        <dbReference type="ARBA" id="ARBA00022621"/>
    </source>
</evidence>
<dbReference type="InterPro" id="IPR039261">
    <property type="entry name" value="FNR_nucleotide-bd"/>
</dbReference>
<dbReference type="InterPro" id="IPR012292">
    <property type="entry name" value="Globin/Proto"/>
</dbReference>
<evidence type="ECO:0000256" key="9">
    <source>
        <dbReference type="ARBA" id="ARBA00049433"/>
    </source>
</evidence>
<dbReference type="GO" id="GO:0019825">
    <property type="term" value="F:oxygen binding"/>
    <property type="evidence" value="ECO:0007669"/>
    <property type="project" value="InterPro"/>
</dbReference>
<evidence type="ECO:0000256" key="8">
    <source>
        <dbReference type="ARBA" id="ARBA00048649"/>
    </source>
</evidence>
<dbReference type="CDD" id="cd14782">
    <property type="entry name" value="FHb-globin_2"/>
    <property type="match status" value="1"/>
</dbReference>
<protein>
    <recommendedName>
        <fullName evidence="2">nitric oxide dioxygenase</fullName>
        <ecNumber evidence="2">1.14.12.17</ecNumber>
    </recommendedName>
</protein>
<dbReference type="Gene3D" id="2.40.30.10">
    <property type="entry name" value="Translation factors"/>
    <property type="match status" value="1"/>
</dbReference>
<comment type="catalytic activity">
    <reaction evidence="8">
        <text>2 nitric oxide + NADH + 2 O2 = 2 nitrate + NAD(+) + H(+)</text>
        <dbReference type="Rhea" id="RHEA:19469"/>
        <dbReference type="ChEBI" id="CHEBI:15378"/>
        <dbReference type="ChEBI" id="CHEBI:15379"/>
        <dbReference type="ChEBI" id="CHEBI:16480"/>
        <dbReference type="ChEBI" id="CHEBI:17632"/>
        <dbReference type="ChEBI" id="CHEBI:57540"/>
        <dbReference type="ChEBI" id="CHEBI:57945"/>
        <dbReference type="EC" id="1.14.12.17"/>
    </reaction>
</comment>
<dbReference type="SUPFAM" id="SSF46458">
    <property type="entry name" value="Globin-like"/>
    <property type="match status" value="1"/>
</dbReference>
<dbReference type="GO" id="GO:0020037">
    <property type="term" value="F:heme binding"/>
    <property type="evidence" value="ECO:0007669"/>
    <property type="project" value="InterPro"/>
</dbReference>
<dbReference type="PROSITE" id="PS01033">
    <property type="entry name" value="GLOBIN"/>
    <property type="match status" value="1"/>
</dbReference>
<name>A0A1L7CQM5_9CORY</name>
<accession>A0A1L7CQM5</accession>
<evidence type="ECO:0000313" key="14">
    <source>
        <dbReference type="Proteomes" id="UP000185434"/>
    </source>
</evidence>
<evidence type="ECO:0000256" key="6">
    <source>
        <dbReference type="ARBA" id="ARBA00023004"/>
    </source>
</evidence>
<evidence type="ECO:0000256" key="3">
    <source>
        <dbReference type="ARBA" id="ARBA00022617"/>
    </source>
</evidence>
<comment type="similarity">
    <text evidence="10">Belongs to the globin family.</text>
</comment>
<dbReference type="Proteomes" id="UP000185434">
    <property type="component" value="Chromosome"/>
</dbReference>
<dbReference type="Pfam" id="PF00042">
    <property type="entry name" value="Globin"/>
    <property type="match status" value="1"/>
</dbReference>
<dbReference type="EMBL" id="CP009247">
    <property type="protein sequence ID" value="APT88128.1"/>
    <property type="molecule type" value="Genomic_DNA"/>
</dbReference>
<dbReference type="GO" id="GO:0046872">
    <property type="term" value="F:metal ion binding"/>
    <property type="evidence" value="ECO:0007669"/>
    <property type="project" value="UniProtKB-KW"/>
</dbReference>
<dbReference type="STRING" id="1437875.CFRA_01190"/>
<dbReference type="SUPFAM" id="SSF52343">
    <property type="entry name" value="Ferredoxin reductase-like, C-terminal NADP-linked domain"/>
    <property type="match status" value="1"/>
</dbReference>
<evidence type="ECO:0000259" key="11">
    <source>
        <dbReference type="PROSITE" id="PS01033"/>
    </source>
</evidence>
<dbReference type="GO" id="GO:0005344">
    <property type="term" value="F:oxygen carrier activity"/>
    <property type="evidence" value="ECO:0007669"/>
    <property type="project" value="UniProtKB-KW"/>
</dbReference>
<dbReference type="InterPro" id="IPR017938">
    <property type="entry name" value="Riboflavin_synthase-like_b-brl"/>
</dbReference>
<keyword evidence="5" id="KW-0479">Metal-binding</keyword>
<organism evidence="13 14">
    <name type="scientific">Corynebacterium frankenforstense DSM 45800</name>
    <dbReference type="NCBI Taxonomy" id="1437875"/>
    <lineage>
        <taxon>Bacteria</taxon>
        <taxon>Bacillati</taxon>
        <taxon>Actinomycetota</taxon>
        <taxon>Actinomycetes</taxon>
        <taxon>Mycobacteriales</taxon>
        <taxon>Corynebacteriaceae</taxon>
        <taxon>Corynebacterium</taxon>
    </lineage>
</organism>
<dbReference type="KEGG" id="cfk:CFRA_01190"/>
<evidence type="ECO:0000259" key="12">
    <source>
        <dbReference type="PROSITE" id="PS51384"/>
    </source>
</evidence>
<evidence type="ECO:0000256" key="10">
    <source>
        <dbReference type="RuleBase" id="RU000356"/>
    </source>
</evidence>
<comment type="catalytic activity">
    <reaction evidence="9">
        <text>2 nitric oxide + NADPH + 2 O2 = 2 nitrate + NADP(+) + H(+)</text>
        <dbReference type="Rhea" id="RHEA:19465"/>
        <dbReference type="ChEBI" id="CHEBI:15378"/>
        <dbReference type="ChEBI" id="CHEBI:15379"/>
        <dbReference type="ChEBI" id="CHEBI:16480"/>
        <dbReference type="ChEBI" id="CHEBI:17632"/>
        <dbReference type="ChEBI" id="CHEBI:57783"/>
        <dbReference type="ChEBI" id="CHEBI:58349"/>
        <dbReference type="EC" id="1.14.12.17"/>
    </reaction>
</comment>
<dbReference type="OrthoDB" id="9801223at2"/>
<evidence type="ECO:0000256" key="2">
    <source>
        <dbReference type="ARBA" id="ARBA00012229"/>
    </source>
</evidence>
<keyword evidence="7" id="KW-0520">NAD</keyword>
<dbReference type="GO" id="GO:0071949">
    <property type="term" value="F:FAD binding"/>
    <property type="evidence" value="ECO:0007669"/>
    <property type="project" value="TreeGrafter"/>
</dbReference>
<keyword evidence="4 10" id="KW-0561">Oxygen transport</keyword>
<dbReference type="SUPFAM" id="SSF63380">
    <property type="entry name" value="Riboflavin synthase domain-like"/>
    <property type="match status" value="1"/>
</dbReference>
<evidence type="ECO:0000256" key="7">
    <source>
        <dbReference type="ARBA" id="ARBA00023027"/>
    </source>
</evidence>
<dbReference type="InterPro" id="IPR017927">
    <property type="entry name" value="FAD-bd_FR_type"/>
</dbReference>
<dbReference type="EC" id="1.14.12.17" evidence="2"/>
<evidence type="ECO:0000256" key="5">
    <source>
        <dbReference type="ARBA" id="ARBA00022723"/>
    </source>
</evidence>
<dbReference type="PANTHER" id="PTHR43396:SF3">
    <property type="entry name" value="FLAVOHEMOPROTEIN"/>
    <property type="match status" value="1"/>
</dbReference>
<dbReference type="RefSeq" id="WP_075663101.1">
    <property type="nucleotide sequence ID" value="NZ_CP009247.1"/>
</dbReference>
<dbReference type="GO" id="GO:0071500">
    <property type="term" value="P:cellular response to nitrosative stress"/>
    <property type="evidence" value="ECO:0007669"/>
    <property type="project" value="TreeGrafter"/>
</dbReference>
<comment type="similarity">
    <text evidence="1">In the C-terminal section; belongs to the flavoprotein pyridine nucleotide cytochrome reductase family.</text>
</comment>
<gene>
    <name evidence="13" type="ORF">CFRA_01190</name>
</gene>
<dbReference type="PROSITE" id="PS51384">
    <property type="entry name" value="FAD_FR"/>
    <property type="match status" value="1"/>
</dbReference>
<dbReference type="GO" id="GO:0008941">
    <property type="term" value="F:nitric oxide dioxygenase NAD(P)H activity"/>
    <property type="evidence" value="ECO:0007669"/>
    <property type="project" value="UniProtKB-EC"/>
</dbReference>
<dbReference type="PANTHER" id="PTHR43396">
    <property type="entry name" value="FLAVOHEMOPROTEIN"/>
    <property type="match status" value="1"/>
</dbReference>
<feature type="domain" description="Globin" evidence="11">
    <location>
        <begin position="12"/>
        <end position="153"/>
    </location>
</feature>
<keyword evidence="14" id="KW-1185">Reference proteome</keyword>
<dbReference type="Gene3D" id="1.10.490.10">
    <property type="entry name" value="Globins"/>
    <property type="match status" value="1"/>
</dbReference>
<keyword evidence="10" id="KW-0813">Transport</keyword>
<evidence type="ECO:0000256" key="1">
    <source>
        <dbReference type="ARBA" id="ARBA00006401"/>
    </source>
</evidence>
<dbReference type="InterPro" id="IPR009050">
    <property type="entry name" value="Globin-like_sf"/>
</dbReference>
<dbReference type="GO" id="GO:0046210">
    <property type="term" value="P:nitric oxide catabolic process"/>
    <property type="evidence" value="ECO:0007669"/>
    <property type="project" value="TreeGrafter"/>
</dbReference>
<dbReference type="AlphaFoldDB" id="A0A1L7CQM5"/>
<reference evidence="13 14" key="1">
    <citation type="submission" date="2014-08" db="EMBL/GenBank/DDBJ databases">
        <title>Complete genome sequence of Corynebacterium frankenforstense ST18(T) (=DSM 45800(T)), isolated from raw cow milk.</title>
        <authorList>
            <person name="Ruckert C."/>
            <person name="Albersmeier A."/>
            <person name="Winkler A."/>
            <person name="Lipski A."/>
            <person name="Kalinowski J."/>
        </authorList>
    </citation>
    <scope>NUCLEOTIDE SEQUENCE [LARGE SCALE GENOMIC DNA]</scope>
    <source>
        <strain evidence="13 14">ST18</strain>
    </source>
</reference>
<keyword evidence="3 10" id="KW-0349">Heme</keyword>
<sequence length="390" mass="42152">MHVSDQPTTRAHLTPEHEEIVSATLPAVGENIGTIAETFYHRMFSAHPELLRDTFNRGNQHSGAQQKALAASVATFATMLVDPEAPDPVTMLSRIAHKHVSVGIVEDQYPIVRKHLFDAIREVLGADTFTAEVEEAWDEVYWLMARVLIDHESALYSSDGVTPGEVFREVTVTGVEKLSETVSAFELSGELSSPLPGQYTSVGVVLDDGARQLRQYSIIDGDAGHYRIAVERDGEVSQHLQDHVAVGDTVQATLAAGDLTLDESTEAPVVLISSGIGSTPMVGILTHLARTGSDRQVLVLHADDSRETHAQYGQTRAALEQLGHGELRTFYRDAGERIDVAAEVPAGADVYLCGGTGFLQSLRAALAELQGEAAPVAVHFELFSPNDWLA</sequence>
<feature type="domain" description="FAD-binding FR-type" evidence="12">
    <location>
        <begin position="165"/>
        <end position="262"/>
    </location>
</feature>
<dbReference type="InterPro" id="IPR000971">
    <property type="entry name" value="Globin"/>
</dbReference>
<keyword evidence="6" id="KW-0408">Iron</keyword>
<dbReference type="CDD" id="cd06184">
    <property type="entry name" value="flavohem_like_fad_nad_binding"/>
    <property type="match status" value="1"/>
</dbReference>
<dbReference type="Gene3D" id="3.40.50.80">
    <property type="entry name" value="Nucleotide-binding domain of ferredoxin-NADP reductase (FNR) module"/>
    <property type="match status" value="1"/>
</dbReference>
<evidence type="ECO:0000313" key="13">
    <source>
        <dbReference type="EMBL" id="APT88128.1"/>
    </source>
</evidence>
<proteinExistence type="inferred from homology"/>